<keyword evidence="1" id="KW-0812">Transmembrane</keyword>
<feature type="transmembrane region" description="Helical" evidence="1">
    <location>
        <begin position="6"/>
        <end position="30"/>
    </location>
</feature>
<dbReference type="KEGG" id="vg:80019682"/>
<reference evidence="2" key="1">
    <citation type="submission" date="2021-09" db="EMBL/GenBank/DDBJ databases">
        <authorList>
            <person name="Andersen S.H."/>
            <person name="Beall E.A."/>
            <person name="Cappelle B."/>
            <person name="Falteisek K.J."/>
            <person name="Fenske B.A."/>
            <person name="Gansluckner N.W."/>
            <person name="Gilbertson S.M."/>
            <person name="Krings K.J."/>
            <person name="Mobeck M."/>
            <person name="Odeku J.O."/>
            <person name="Poncelet M.E."/>
            <person name="Rohr J.R."/>
            <person name="Rolands L."/>
            <person name="Whipple C.D."/>
            <person name="Whipple E.M."/>
            <person name="Spring A.M."/>
            <person name="Klyczek K."/>
            <person name="Garlena R.A."/>
            <person name="Russell D.A."/>
            <person name="Pope W.H."/>
            <person name="Jacobs-Sera D."/>
            <person name="Hatfull G.F."/>
        </authorList>
    </citation>
    <scope>NUCLEOTIDE SEQUENCE</scope>
</reference>
<dbReference type="GeneID" id="80019682"/>
<evidence type="ECO:0000313" key="2">
    <source>
        <dbReference type="EMBL" id="UDL15833.1"/>
    </source>
</evidence>
<keyword evidence="4" id="KW-1185">Reference proteome</keyword>
<sequence>MDIITALIIIGLALAAVLVFGFVGLFALGAAKLSARNAHRDYIVSVMNAVEAHAHGLDF</sequence>
<dbReference type="EMBL" id="OK040790">
    <property type="protein sequence ID" value="UDL16093.1"/>
    <property type="molecule type" value="Genomic_DNA"/>
</dbReference>
<dbReference type="RefSeq" id="YP_010755073.1">
    <property type="nucleotide sequence ID" value="NC_073468.1"/>
</dbReference>
<evidence type="ECO:0000313" key="4">
    <source>
        <dbReference type="Proteomes" id="UP000827768"/>
    </source>
</evidence>
<protein>
    <submittedName>
        <fullName evidence="2">Membrane protein</fullName>
    </submittedName>
</protein>
<evidence type="ECO:0000256" key="1">
    <source>
        <dbReference type="SAM" id="Phobius"/>
    </source>
</evidence>
<keyword evidence="1" id="KW-1133">Transmembrane helix</keyword>
<proteinExistence type="predicted"/>
<dbReference type="EMBL" id="OK040790">
    <property type="protein sequence ID" value="UDL15833.1"/>
    <property type="molecule type" value="Genomic_DNA"/>
</dbReference>
<dbReference type="Proteomes" id="UP000827768">
    <property type="component" value="Segment"/>
</dbReference>
<name>A0AAE8Y7E7_9CAUD</name>
<organism evidence="2 4">
    <name type="scientific">Microbacterium phage Pumpernickel</name>
    <dbReference type="NCBI Taxonomy" id="2885983"/>
    <lineage>
        <taxon>Viruses</taxon>
        <taxon>Duplodnaviria</taxon>
        <taxon>Heunggongvirae</taxon>
        <taxon>Uroviricota</taxon>
        <taxon>Caudoviricetes</taxon>
        <taxon>Pumpernickelvirus</taxon>
        <taxon>Pumpernickelvirus pumpernickel</taxon>
    </lineage>
</organism>
<evidence type="ECO:0000313" key="3">
    <source>
        <dbReference type="EMBL" id="UDL16093.1"/>
    </source>
</evidence>
<gene>
    <name evidence="2" type="primary">42</name>
    <name evidence="3" type="synonym">343</name>
    <name evidence="3" type="ORF">SEA_PUMPERNICKEL_343</name>
    <name evidence="2" type="ORF">SEA_PUMPERNICKEL_42</name>
</gene>
<keyword evidence="1" id="KW-0472">Membrane</keyword>
<accession>A0AAE8Y7E7</accession>